<proteinExistence type="predicted"/>
<evidence type="ECO:0000256" key="1">
    <source>
        <dbReference type="SAM" id="MobiDB-lite"/>
    </source>
</evidence>
<keyword evidence="3" id="KW-1185">Reference proteome</keyword>
<reference evidence="2 3" key="1">
    <citation type="journal article" date="2016" name="Sci. Rep.">
        <title>The genome sequence of the outbreeding globe artichoke constructed de novo incorporating a phase-aware low-pass sequencing strategy of F1 progeny.</title>
        <authorList>
            <person name="Scaglione D."/>
            <person name="Reyes-Chin-Wo S."/>
            <person name="Acquadro A."/>
            <person name="Froenicke L."/>
            <person name="Portis E."/>
            <person name="Beitel C."/>
            <person name="Tirone M."/>
            <person name="Mauro R."/>
            <person name="Lo Monaco A."/>
            <person name="Mauromicale G."/>
            <person name="Faccioli P."/>
            <person name="Cattivelli L."/>
            <person name="Rieseberg L."/>
            <person name="Michelmore R."/>
            <person name="Lanteri S."/>
        </authorList>
    </citation>
    <scope>NUCLEOTIDE SEQUENCE [LARGE SCALE GENOMIC DNA]</scope>
    <source>
        <strain evidence="2">2C</strain>
    </source>
</reference>
<comment type="caution">
    <text evidence="2">The sequence shown here is derived from an EMBL/GenBank/DDBJ whole genome shotgun (WGS) entry which is preliminary data.</text>
</comment>
<dbReference type="Gramene" id="KVI11876">
    <property type="protein sequence ID" value="KVI11876"/>
    <property type="gene ID" value="Ccrd_009707"/>
</dbReference>
<dbReference type="EMBL" id="LEKV01000027">
    <property type="protein sequence ID" value="KVI11876.1"/>
    <property type="molecule type" value="Genomic_DNA"/>
</dbReference>
<gene>
    <name evidence="2" type="ORF">Ccrd_009707</name>
</gene>
<evidence type="ECO:0000313" key="2">
    <source>
        <dbReference type="EMBL" id="KVI11876.1"/>
    </source>
</evidence>
<dbReference type="PANTHER" id="PTHR37256">
    <property type="entry name" value="E1A-BINDING PROTEIN P400-LIKE"/>
    <property type="match status" value="1"/>
</dbReference>
<accession>A0A103YMF6</accession>
<organism evidence="2 3">
    <name type="scientific">Cynara cardunculus var. scolymus</name>
    <name type="common">Globe artichoke</name>
    <name type="synonym">Cynara scolymus</name>
    <dbReference type="NCBI Taxonomy" id="59895"/>
    <lineage>
        <taxon>Eukaryota</taxon>
        <taxon>Viridiplantae</taxon>
        <taxon>Streptophyta</taxon>
        <taxon>Embryophyta</taxon>
        <taxon>Tracheophyta</taxon>
        <taxon>Spermatophyta</taxon>
        <taxon>Magnoliopsida</taxon>
        <taxon>eudicotyledons</taxon>
        <taxon>Gunneridae</taxon>
        <taxon>Pentapetalae</taxon>
        <taxon>asterids</taxon>
        <taxon>campanulids</taxon>
        <taxon>Asterales</taxon>
        <taxon>Asteraceae</taxon>
        <taxon>Carduoideae</taxon>
        <taxon>Cardueae</taxon>
        <taxon>Carduinae</taxon>
        <taxon>Cynara</taxon>
    </lineage>
</organism>
<feature type="region of interest" description="Disordered" evidence="1">
    <location>
        <begin position="127"/>
        <end position="156"/>
    </location>
</feature>
<dbReference type="Proteomes" id="UP000243975">
    <property type="component" value="Unassembled WGS sequence"/>
</dbReference>
<evidence type="ECO:0000313" key="3">
    <source>
        <dbReference type="Proteomes" id="UP000243975"/>
    </source>
</evidence>
<protein>
    <recommendedName>
        <fullName evidence="4">Hydroxyproline-rich glycoprotein family protein</fullName>
    </recommendedName>
</protein>
<feature type="compositionally biased region" description="Polar residues" evidence="1">
    <location>
        <begin position="128"/>
        <end position="156"/>
    </location>
</feature>
<dbReference type="AlphaFoldDB" id="A0A103YMF6"/>
<evidence type="ECO:0008006" key="4">
    <source>
        <dbReference type="Google" id="ProtNLM"/>
    </source>
</evidence>
<dbReference type="PANTHER" id="PTHR37256:SF1">
    <property type="entry name" value="MYB-LIKE PROTEIN A"/>
    <property type="match status" value="1"/>
</dbReference>
<sequence length="361" mass="40349">MYRFFFSFLNLNRSCKDRAISRAENKQKKKNGSQPLGSDEHPIQLSNQRFLLFVFATRDLISPDAGIIVLRKSPEKVDKDKEETQLSGIKKQVRRRLHSSKPYQERLLNMAEARREIATALKFHRASMKQQQGAANHQLQTHPPSEQLSTTTASNNYSALSCPPPIPHHYPISAIVPPPPPPPLHHEHLHLALPNQTLGLNLNFQDFNNLNTSIYHTPMSVAAKEVAEVAANSSGGIVVKGVAEGDVVVGGLHDAMESDEMKEVRSLNLVMSTQLCNSLNTIEIGPEKVRKAAGSDHEDDVDGYHPFEQVMEFPPWLINANDSSCFQEVLDHHFSDEYSPDPALPWMDIGEIEGMDGEWLA</sequence>
<name>A0A103YMF6_CYNCS</name>